<accession>A0ABU0SNB5</accession>
<evidence type="ECO:0000259" key="1">
    <source>
        <dbReference type="PROSITE" id="PS50043"/>
    </source>
</evidence>
<sequence>MTLGSADRTPVAELAHRVSDVCGRETSVRRVACRPDEAGTEHAVLRRLLDDHGAEPLPPNQVRHAAVARVNGLLAQAPLVLTLTDAQWCDDGTLRCIDHLMRDTSGEPLTVLLSLSPSALPAAAGAWHELVARDYCTVADVADLWPGDNGGPAGAGLDDLVRHESHLLRVSRASVLLRSADADLVGALAGLPAGVVARTLNAARELGLLPQRIPAHGVPPHLDALIGTLPAAEGERMRAQAAEILNDAGRPAGQVADLILGQSALNRPWMTAILKEAAGTARRDHPASAVRYLERLHRDDPADVAVRTDLAVVLLDIDPTAAREHLEGALARTDDPHARARAAVPLRLAALMTHRTPDTPRTLDNLLREVWAGRLDPTPPPRTRPTPVGGTTEHLALAARALRTALTGTDLRGATTIAQQVLRVDRPRTAWARVAAAQVLGLADDTTAALGHLDMAIADSERRKEVWADCHARSARALLLLESGRAHDAAEAALAASRIARGHGWEEHSHLAPVTLALALVAGADLDRAEDTLRRLDGRRVDDSVWAYHHHLMAKALVERGRGRLGQALDLMERCGASLAAADVANPVFTTWWVHSTELLMALGRTSAAAERAELGRHLAEQWPTARSTGLSVLARGMVAAASDRVELLAESVRLLDSSSDRYSRALAELRLGQALLQRGDKKAARGHLHAARATAVRYGLTTVAEPARAALTAAGGRPARVALSAAERPVAEMAAAGARNRAIADALYLTVRTVEYHLTNVYRKLGVTGRADLAEWLTSQSPGTSARVLGEDR</sequence>
<dbReference type="Pfam" id="PF00196">
    <property type="entry name" value="GerE"/>
    <property type="match status" value="1"/>
</dbReference>
<dbReference type="InterPro" id="IPR036388">
    <property type="entry name" value="WH-like_DNA-bd_sf"/>
</dbReference>
<dbReference type="Gene3D" id="1.25.40.10">
    <property type="entry name" value="Tetratricopeptide repeat domain"/>
    <property type="match status" value="1"/>
</dbReference>
<organism evidence="2 3">
    <name type="scientific">Streptomyces umbrinus</name>
    <dbReference type="NCBI Taxonomy" id="67370"/>
    <lineage>
        <taxon>Bacteria</taxon>
        <taxon>Bacillati</taxon>
        <taxon>Actinomycetota</taxon>
        <taxon>Actinomycetes</taxon>
        <taxon>Kitasatosporales</taxon>
        <taxon>Streptomycetaceae</taxon>
        <taxon>Streptomyces</taxon>
        <taxon>Streptomyces phaeochromogenes group</taxon>
    </lineage>
</organism>
<proteinExistence type="predicted"/>
<dbReference type="GO" id="GO:0003677">
    <property type="term" value="F:DNA binding"/>
    <property type="evidence" value="ECO:0007669"/>
    <property type="project" value="UniProtKB-KW"/>
</dbReference>
<evidence type="ECO:0000313" key="3">
    <source>
        <dbReference type="Proteomes" id="UP001230328"/>
    </source>
</evidence>
<keyword evidence="3" id="KW-1185">Reference proteome</keyword>
<reference evidence="2 3" key="1">
    <citation type="submission" date="2023-07" db="EMBL/GenBank/DDBJ databases">
        <title>Comparative genomics of wheat-associated soil bacteria to identify genetic determinants of phenazine resistance.</title>
        <authorList>
            <person name="Mouncey N."/>
        </authorList>
    </citation>
    <scope>NUCLEOTIDE SEQUENCE [LARGE SCALE GENOMIC DNA]</scope>
    <source>
        <strain evidence="2 3">V2I4</strain>
    </source>
</reference>
<dbReference type="PROSITE" id="PS50043">
    <property type="entry name" value="HTH_LUXR_2"/>
    <property type="match status" value="1"/>
</dbReference>
<dbReference type="PRINTS" id="PR00038">
    <property type="entry name" value="HTHLUXR"/>
</dbReference>
<keyword evidence="2" id="KW-0238">DNA-binding</keyword>
<dbReference type="CDD" id="cd06170">
    <property type="entry name" value="LuxR_C_like"/>
    <property type="match status" value="1"/>
</dbReference>
<comment type="caution">
    <text evidence="2">The sequence shown here is derived from an EMBL/GenBank/DDBJ whole genome shotgun (WGS) entry which is preliminary data.</text>
</comment>
<dbReference type="SUPFAM" id="SSF48452">
    <property type="entry name" value="TPR-like"/>
    <property type="match status" value="1"/>
</dbReference>
<protein>
    <submittedName>
        <fullName evidence="2">DNA-binding CsgD family transcriptional regulator</fullName>
    </submittedName>
</protein>
<dbReference type="InterPro" id="IPR011990">
    <property type="entry name" value="TPR-like_helical_dom_sf"/>
</dbReference>
<gene>
    <name evidence="2" type="ORF">QF035_002632</name>
</gene>
<dbReference type="EMBL" id="JAUSZI010000002">
    <property type="protein sequence ID" value="MDQ1025050.1"/>
    <property type="molecule type" value="Genomic_DNA"/>
</dbReference>
<dbReference type="Proteomes" id="UP001230328">
    <property type="component" value="Unassembled WGS sequence"/>
</dbReference>
<dbReference type="Gene3D" id="1.10.10.10">
    <property type="entry name" value="Winged helix-like DNA-binding domain superfamily/Winged helix DNA-binding domain"/>
    <property type="match status" value="1"/>
</dbReference>
<evidence type="ECO:0000313" key="2">
    <source>
        <dbReference type="EMBL" id="MDQ1025050.1"/>
    </source>
</evidence>
<dbReference type="PROSITE" id="PS00622">
    <property type="entry name" value="HTH_LUXR_1"/>
    <property type="match status" value="1"/>
</dbReference>
<dbReference type="RefSeq" id="WP_307520359.1">
    <property type="nucleotide sequence ID" value="NZ_JAUSZI010000002.1"/>
</dbReference>
<dbReference type="InterPro" id="IPR000792">
    <property type="entry name" value="Tscrpt_reg_LuxR_C"/>
</dbReference>
<feature type="domain" description="HTH luxR-type" evidence="1">
    <location>
        <begin position="717"/>
        <end position="782"/>
    </location>
</feature>
<dbReference type="SUPFAM" id="SSF46894">
    <property type="entry name" value="C-terminal effector domain of the bipartite response regulators"/>
    <property type="match status" value="1"/>
</dbReference>
<name>A0ABU0SNB5_9ACTN</name>
<dbReference type="SMART" id="SM00421">
    <property type="entry name" value="HTH_LUXR"/>
    <property type="match status" value="1"/>
</dbReference>
<dbReference type="InterPro" id="IPR016032">
    <property type="entry name" value="Sig_transdc_resp-reg_C-effctor"/>
</dbReference>